<keyword evidence="6" id="KW-1185">Reference proteome</keyword>
<reference evidence="5 6" key="1">
    <citation type="submission" date="2018-03" db="EMBL/GenBank/DDBJ databases">
        <title>Genomic Encyclopedia of Type Strains, Phase III (KMG-III): the genomes of soil and plant-associated and newly described type strains.</title>
        <authorList>
            <person name="Whitman W."/>
        </authorList>
    </citation>
    <scope>NUCLEOTIDE SEQUENCE [LARGE SCALE GENOMIC DNA]</scope>
    <source>
        <strain evidence="5 6">CGMCC 4.7125</strain>
    </source>
</reference>
<dbReference type="EMBL" id="PVNH01000002">
    <property type="protein sequence ID" value="PRX50278.1"/>
    <property type="molecule type" value="Genomic_DNA"/>
</dbReference>
<accession>A0A2T0M118</accession>
<keyword evidence="3" id="KW-0732">Signal</keyword>
<proteinExistence type="inferred from homology"/>
<comment type="subcellular location">
    <subcellularLocation>
        <location evidence="1">Periplasm</location>
    </subcellularLocation>
</comment>
<evidence type="ECO:0000313" key="5">
    <source>
        <dbReference type="EMBL" id="PRX50278.1"/>
    </source>
</evidence>
<organism evidence="5 6">
    <name type="scientific">Prauserella shujinwangii</name>
    <dbReference type="NCBI Taxonomy" id="1453103"/>
    <lineage>
        <taxon>Bacteria</taxon>
        <taxon>Bacillati</taxon>
        <taxon>Actinomycetota</taxon>
        <taxon>Actinomycetes</taxon>
        <taxon>Pseudonocardiales</taxon>
        <taxon>Pseudonocardiaceae</taxon>
        <taxon>Prauserella</taxon>
    </lineage>
</organism>
<evidence type="ECO:0000313" key="6">
    <source>
        <dbReference type="Proteomes" id="UP000238362"/>
    </source>
</evidence>
<evidence type="ECO:0000256" key="4">
    <source>
        <dbReference type="SAM" id="MobiDB-lite"/>
    </source>
</evidence>
<protein>
    <submittedName>
        <fullName evidence="5">NitT/TauT family transport system substrate-binding protein</fullName>
    </submittedName>
</protein>
<feature type="region of interest" description="Disordered" evidence="4">
    <location>
        <begin position="1"/>
        <end position="22"/>
    </location>
</feature>
<dbReference type="Proteomes" id="UP000238362">
    <property type="component" value="Unassembled WGS sequence"/>
</dbReference>
<dbReference type="Gene3D" id="3.40.190.10">
    <property type="entry name" value="Periplasmic binding protein-like II"/>
    <property type="match status" value="2"/>
</dbReference>
<dbReference type="SUPFAM" id="SSF53850">
    <property type="entry name" value="Periplasmic binding protein-like II"/>
    <property type="match status" value="1"/>
</dbReference>
<dbReference type="AlphaFoldDB" id="A0A2T0M118"/>
<name>A0A2T0M118_9PSEU</name>
<dbReference type="GO" id="GO:0042597">
    <property type="term" value="C:periplasmic space"/>
    <property type="evidence" value="ECO:0007669"/>
    <property type="project" value="UniProtKB-SubCell"/>
</dbReference>
<dbReference type="PANTHER" id="PTHR30024:SF47">
    <property type="entry name" value="TAURINE-BINDING PERIPLASMIC PROTEIN"/>
    <property type="match status" value="1"/>
</dbReference>
<evidence type="ECO:0000256" key="2">
    <source>
        <dbReference type="ARBA" id="ARBA00010742"/>
    </source>
</evidence>
<dbReference type="PANTHER" id="PTHR30024">
    <property type="entry name" value="ALIPHATIC SULFONATES-BINDING PROTEIN-RELATED"/>
    <property type="match status" value="1"/>
</dbReference>
<comment type="caution">
    <text evidence="5">The sequence shown here is derived from an EMBL/GenBank/DDBJ whole genome shotgun (WGS) entry which is preliminary data.</text>
</comment>
<evidence type="ECO:0000256" key="1">
    <source>
        <dbReference type="ARBA" id="ARBA00004418"/>
    </source>
</evidence>
<dbReference type="Pfam" id="PF13379">
    <property type="entry name" value="NMT1_2"/>
    <property type="match status" value="1"/>
</dbReference>
<gene>
    <name evidence="5" type="ORF">B0I33_102397</name>
</gene>
<sequence>MRPRKTRKTPETPGIPRISWTSPTPRTATRLLSLFVALLTVSACSLFASDARDPTPAPEQDSIRVGVGNAIATTPLRLAVERGMFRAAGLRVDLVDLDSEERGIEQLAAGELDVTFASDVALFTAAAAGTAMQLQGEAHTAGRNTMALVALPESGYTSLLDLSFPTIAVDSVDGLGTLTAGSVLETAGFERESIEFRQWPMPDMVAALRRGEADAAWLVEPYVTLAQKDFGARVLADCARGATQDFPMSAYAANASFAEANPRTLAVFRDVLSAAQQRAAEPTVIREALPRFADIDPTTASLVSLGTYPTSLNGVRLQRVADLMHSSGLLRNRLDVQSLLPKPQLS</sequence>
<evidence type="ECO:0000256" key="3">
    <source>
        <dbReference type="ARBA" id="ARBA00022729"/>
    </source>
</evidence>
<comment type="similarity">
    <text evidence="2">Belongs to the bacterial solute-binding protein SsuA/TauA family.</text>
</comment>